<organism evidence="1 2">
    <name type="scientific">Oceanobacillus oncorhynchi</name>
    <dbReference type="NCBI Taxonomy" id="545501"/>
    <lineage>
        <taxon>Bacteria</taxon>
        <taxon>Bacillati</taxon>
        <taxon>Bacillota</taxon>
        <taxon>Bacilli</taxon>
        <taxon>Bacillales</taxon>
        <taxon>Bacillaceae</taxon>
        <taxon>Oceanobacillus</taxon>
    </lineage>
</organism>
<dbReference type="OrthoDB" id="2909155at2"/>
<keyword evidence="2" id="KW-1185">Reference proteome</keyword>
<dbReference type="InterPro" id="IPR025017">
    <property type="entry name" value="DUF3954"/>
</dbReference>
<evidence type="ECO:0008006" key="3">
    <source>
        <dbReference type="Google" id="ProtNLM"/>
    </source>
</evidence>
<dbReference type="Pfam" id="PF13128">
    <property type="entry name" value="DUF3954"/>
    <property type="match status" value="1"/>
</dbReference>
<proteinExistence type="predicted"/>
<accession>A0A0A1MNU2</accession>
<dbReference type="Proteomes" id="UP000040453">
    <property type="component" value="Unassembled WGS sequence"/>
</dbReference>
<evidence type="ECO:0000313" key="1">
    <source>
        <dbReference type="EMBL" id="CEI81287.1"/>
    </source>
</evidence>
<sequence length="65" mass="7399">MSKLRNKGDCVRTSKVEINLSEDKVLVVKGGKLKEYPKPDSGFGKQIINWNDGKICNEEIRYTVK</sequence>
<gene>
    <name evidence="1" type="ORF">BN997_01105</name>
</gene>
<reference evidence="1 2" key="1">
    <citation type="submission" date="2014-11" db="EMBL/GenBank/DDBJ databases">
        <authorList>
            <person name="Urmite Genomes Urmite Genomes"/>
        </authorList>
    </citation>
    <scope>NUCLEOTIDE SEQUENCE [LARGE SCALE GENOMIC DNA]</scope>
    <source>
        <strain evidence="1 2">Oc5</strain>
    </source>
</reference>
<protein>
    <recommendedName>
        <fullName evidence="3">DUF3954 domain-containing protein</fullName>
    </recommendedName>
</protein>
<dbReference type="EMBL" id="CDGG01000001">
    <property type="protein sequence ID" value="CEI81287.1"/>
    <property type="molecule type" value="Genomic_DNA"/>
</dbReference>
<name>A0A0A1MNU2_9BACI</name>
<evidence type="ECO:0000313" key="2">
    <source>
        <dbReference type="Proteomes" id="UP000040453"/>
    </source>
</evidence>
<dbReference type="AlphaFoldDB" id="A0A0A1MNU2"/>
<dbReference type="STRING" id="545501.BN997_01105"/>